<feature type="domain" description="YbaK/aminoacyl-tRNA synthetase-associated" evidence="1">
    <location>
        <begin position="27"/>
        <end position="147"/>
    </location>
</feature>
<dbReference type="InterPro" id="IPR007214">
    <property type="entry name" value="YbaK/aa-tRNA-synth-assoc-dom"/>
</dbReference>
<sequence>MHPRAEEFSKRARERYGFDPEVEEFPEGTKTAAEAAEAVGCDVAQIASSLAFDVDGDLVVSVTSGANRVSEAALGAQFDVSADDVSMADADRIKETLGWSIGGVPPFCHETAVPVLIDETLLEFDTVWAAAGTPEAVFPIDPAELRAYADAEPVDVTG</sequence>
<protein>
    <submittedName>
        <fullName evidence="2">YbaK/EbsC family protein</fullName>
    </submittedName>
</protein>
<dbReference type="PANTHER" id="PTHR30411">
    <property type="entry name" value="CYTOPLASMIC PROTEIN"/>
    <property type="match status" value="1"/>
</dbReference>
<evidence type="ECO:0000259" key="1">
    <source>
        <dbReference type="Pfam" id="PF04073"/>
    </source>
</evidence>
<accession>A0ABD5NUY1</accession>
<comment type="caution">
    <text evidence="2">The sequence shown here is derived from an EMBL/GenBank/DDBJ whole genome shotgun (WGS) entry which is preliminary data.</text>
</comment>
<dbReference type="InterPro" id="IPR036754">
    <property type="entry name" value="YbaK/aa-tRNA-synt-asso_dom_sf"/>
</dbReference>
<reference evidence="2 3" key="1">
    <citation type="journal article" date="2014" name="Int. J. Syst. Evol. Microbiol.">
        <title>Complete genome sequence of Corynebacterium casei LMG S-19264T (=DSM 44701T), isolated from a smear-ripened cheese.</title>
        <authorList>
            <consortium name="US DOE Joint Genome Institute (JGI-PGF)"/>
            <person name="Walter F."/>
            <person name="Albersmeier A."/>
            <person name="Kalinowski J."/>
            <person name="Ruckert C."/>
        </authorList>
    </citation>
    <scope>NUCLEOTIDE SEQUENCE [LARGE SCALE GENOMIC DNA]</scope>
    <source>
        <strain evidence="2 3">IBRC-M 10912</strain>
    </source>
</reference>
<dbReference type="CDD" id="cd04333">
    <property type="entry name" value="ProX_deacylase"/>
    <property type="match status" value="1"/>
</dbReference>
<dbReference type="Pfam" id="PF04073">
    <property type="entry name" value="tRNA_edit"/>
    <property type="match status" value="1"/>
</dbReference>
<dbReference type="RefSeq" id="WP_246968557.1">
    <property type="nucleotide sequence ID" value="NZ_CP095397.1"/>
</dbReference>
<organism evidence="2 3">
    <name type="scientific">Natribaculum luteum</name>
    <dbReference type="NCBI Taxonomy" id="1586232"/>
    <lineage>
        <taxon>Archaea</taxon>
        <taxon>Methanobacteriati</taxon>
        <taxon>Methanobacteriota</taxon>
        <taxon>Stenosarchaea group</taxon>
        <taxon>Halobacteria</taxon>
        <taxon>Halobacteriales</taxon>
        <taxon>Natrialbaceae</taxon>
        <taxon>Natribaculum</taxon>
    </lineage>
</organism>
<proteinExistence type="predicted"/>
<evidence type="ECO:0000313" key="3">
    <source>
        <dbReference type="Proteomes" id="UP001595821"/>
    </source>
</evidence>
<name>A0ABD5NUY1_9EURY</name>
<evidence type="ECO:0000313" key="2">
    <source>
        <dbReference type="EMBL" id="MFC4245858.1"/>
    </source>
</evidence>
<gene>
    <name evidence="2" type="ORF">ACFOZ7_02370</name>
</gene>
<dbReference type="GO" id="GO:0006399">
    <property type="term" value="P:tRNA metabolic process"/>
    <property type="evidence" value="ECO:0007669"/>
    <property type="project" value="UniProtKB-ARBA"/>
</dbReference>
<dbReference type="GeneID" id="71855186"/>
<dbReference type="Gene3D" id="3.90.960.10">
    <property type="entry name" value="YbaK/aminoacyl-tRNA synthetase-associated domain"/>
    <property type="match status" value="1"/>
</dbReference>
<dbReference type="Proteomes" id="UP001595821">
    <property type="component" value="Unassembled WGS sequence"/>
</dbReference>
<dbReference type="SUPFAM" id="SSF55826">
    <property type="entry name" value="YbaK/ProRS associated domain"/>
    <property type="match status" value="1"/>
</dbReference>
<dbReference type="AlphaFoldDB" id="A0ABD5NUY1"/>
<dbReference type="PANTHER" id="PTHR30411:SF1">
    <property type="entry name" value="CYTOPLASMIC PROTEIN"/>
    <property type="match status" value="1"/>
</dbReference>
<dbReference type="EMBL" id="JBHSDJ010000003">
    <property type="protein sequence ID" value="MFC4245858.1"/>
    <property type="molecule type" value="Genomic_DNA"/>
</dbReference>